<evidence type="ECO:0000313" key="1">
    <source>
        <dbReference type="EMBL" id="GAV67568.1"/>
    </source>
</evidence>
<dbReference type="AlphaFoldDB" id="A0A1Q3BI21"/>
<comment type="caution">
    <text evidence="1">The sequence shown here is derived from an EMBL/GenBank/DDBJ whole genome shotgun (WGS) entry which is preliminary data.</text>
</comment>
<dbReference type="Pfam" id="PF14223">
    <property type="entry name" value="Retrotran_gag_2"/>
    <property type="match status" value="1"/>
</dbReference>
<dbReference type="EMBL" id="BDDD01000566">
    <property type="protein sequence ID" value="GAV67568.1"/>
    <property type="molecule type" value="Genomic_DNA"/>
</dbReference>
<dbReference type="Proteomes" id="UP000187406">
    <property type="component" value="Unassembled WGS sequence"/>
</dbReference>
<reference evidence="2" key="1">
    <citation type="submission" date="2016-04" db="EMBL/GenBank/DDBJ databases">
        <title>Cephalotus genome sequencing.</title>
        <authorList>
            <person name="Fukushima K."/>
            <person name="Hasebe M."/>
            <person name="Fang X."/>
        </authorList>
    </citation>
    <scope>NUCLEOTIDE SEQUENCE [LARGE SCALE GENOMIC DNA]</scope>
    <source>
        <strain evidence="2">cv. St1</strain>
    </source>
</reference>
<dbReference type="InParanoid" id="A0A1Q3BI21"/>
<keyword evidence="2" id="KW-1185">Reference proteome</keyword>
<dbReference type="OrthoDB" id="1111287at2759"/>
<sequence length="144" mass="16592">MMIYLKAYDLWDPISKGYSPPEGELPDDMSVHQVKKIKEEATKNFKALSLLHSVVTESIFPKVVGASTAKEAWNTFKEEFQVSERTRVIRLLHLRSEFANLSMKAFESVKDFVSRLMEIVNQMKIYGEKFTDEVDVEKVLISLT</sequence>
<evidence type="ECO:0000313" key="2">
    <source>
        <dbReference type="Proteomes" id="UP000187406"/>
    </source>
</evidence>
<dbReference type="PANTHER" id="PTHR35317">
    <property type="entry name" value="OS04G0629600 PROTEIN"/>
    <property type="match status" value="1"/>
</dbReference>
<dbReference type="PANTHER" id="PTHR35317:SF31">
    <property type="entry name" value="DUF4219 DOMAIN-CONTAINING PROTEIN"/>
    <property type="match status" value="1"/>
</dbReference>
<organism evidence="1 2">
    <name type="scientific">Cephalotus follicularis</name>
    <name type="common">Albany pitcher plant</name>
    <dbReference type="NCBI Taxonomy" id="3775"/>
    <lineage>
        <taxon>Eukaryota</taxon>
        <taxon>Viridiplantae</taxon>
        <taxon>Streptophyta</taxon>
        <taxon>Embryophyta</taxon>
        <taxon>Tracheophyta</taxon>
        <taxon>Spermatophyta</taxon>
        <taxon>Magnoliopsida</taxon>
        <taxon>eudicotyledons</taxon>
        <taxon>Gunneridae</taxon>
        <taxon>Pentapetalae</taxon>
        <taxon>rosids</taxon>
        <taxon>fabids</taxon>
        <taxon>Oxalidales</taxon>
        <taxon>Cephalotaceae</taxon>
        <taxon>Cephalotus</taxon>
    </lineage>
</organism>
<name>A0A1Q3BI21_CEPFO</name>
<proteinExistence type="predicted"/>
<accession>A0A1Q3BI21</accession>
<gene>
    <name evidence="1" type="ORF">CFOL_v3_11073</name>
</gene>
<protein>
    <submittedName>
        <fullName evidence="1">UBN2 domain-containing protein</fullName>
    </submittedName>
</protein>